<dbReference type="RefSeq" id="XP_055865256.1">
    <property type="nucleotide sequence ID" value="XM_056009281.1"/>
</dbReference>
<organism evidence="2 3">
    <name type="scientific">Biomphalaria glabrata</name>
    <name type="common">Bloodfluke planorb</name>
    <name type="synonym">Freshwater snail</name>
    <dbReference type="NCBI Taxonomy" id="6526"/>
    <lineage>
        <taxon>Eukaryota</taxon>
        <taxon>Metazoa</taxon>
        <taxon>Spiralia</taxon>
        <taxon>Lophotrochozoa</taxon>
        <taxon>Mollusca</taxon>
        <taxon>Gastropoda</taxon>
        <taxon>Heterobranchia</taxon>
        <taxon>Euthyneura</taxon>
        <taxon>Panpulmonata</taxon>
        <taxon>Hygrophila</taxon>
        <taxon>Lymnaeoidea</taxon>
        <taxon>Planorbidae</taxon>
        <taxon>Biomphalaria</taxon>
    </lineage>
</organism>
<protein>
    <submittedName>
        <fullName evidence="3">Uncharacterized protein LOC106072094</fullName>
    </submittedName>
</protein>
<proteinExistence type="predicted"/>
<feature type="signal peptide" evidence="1">
    <location>
        <begin position="1"/>
        <end position="31"/>
    </location>
</feature>
<dbReference type="GeneID" id="106072094"/>
<sequence length="183" mass="21082">MNARTATCMESRWYHLFVFLVLVNTPQGVDGIQAFQFNPYKRMPDSNCDYGLMANIDELQLTAYVDLKMLPGYVHGIYQKYYYLMYENPCSGESNVVCRFNLNNPEFYCNPSQVGMECYCGPVTDNIVTLIVNVTVMLDYDRADFFFTYGPVQDLDLSDVMHLPERVFAPEKTLCIKYPPNAC</sequence>
<evidence type="ECO:0000256" key="1">
    <source>
        <dbReference type="SAM" id="SignalP"/>
    </source>
</evidence>
<dbReference type="OrthoDB" id="6163558at2759"/>
<gene>
    <name evidence="3" type="primary">LOC106072094</name>
</gene>
<name>A0A9W2YR58_BIOGL</name>
<dbReference type="Proteomes" id="UP001165740">
    <property type="component" value="Chromosome 13"/>
</dbReference>
<feature type="chain" id="PRO_5040843273" evidence="1">
    <location>
        <begin position="32"/>
        <end position="183"/>
    </location>
</feature>
<evidence type="ECO:0000313" key="2">
    <source>
        <dbReference type="Proteomes" id="UP001165740"/>
    </source>
</evidence>
<dbReference type="AlphaFoldDB" id="A0A9W2YR58"/>
<keyword evidence="2" id="KW-1185">Reference proteome</keyword>
<keyword evidence="1" id="KW-0732">Signal</keyword>
<accession>A0A9W2YR58</accession>
<evidence type="ECO:0000313" key="3">
    <source>
        <dbReference type="RefSeq" id="XP_055865256.1"/>
    </source>
</evidence>
<reference evidence="3" key="1">
    <citation type="submission" date="2025-08" db="UniProtKB">
        <authorList>
            <consortium name="RefSeq"/>
        </authorList>
    </citation>
    <scope>IDENTIFICATION</scope>
</reference>